<dbReference type="InterPro" id="IPR050638">
    <property type="entry name" value="AA-Vitamin_Transporters"/>
</dbReference>
<comment type="caution">
    <text evidence="9">The sequence shown here is derived from an EMBL/GenBank/DDBJ whole genome shotgun (WGS) entry which is preliminary data.</text>
</comment>
<evidence type="ECO:0000256" key="7">
    <source>
        <dbReference type="SAM" id="Phobius"/>
    </source>
</evidence>
<name>A0ABW4KCG2_9BACI</name>
<feature type="transmembrane region" description="Helical" evidence="7">
    <location>
        <begin position="7"/>
        <end position="28"/>
    </location>
</feature>
<feature type="transmembrane region" description="Helical" evidence="7">
    <location>
        <begin position="146"/>
        <end position="168"/>
    </location>
</feature>
<evidence type="ECO:0000256" key="5">
    <source>
        <dbReference type="ARBA" id="ARBA00022989"/>
    </source>
</evidence>
<feature type="domain" description="EamA" evidence="8">
    <location>
        <begin position="7"/>
        <end position="138"/>
    </location>
</feature>
<dbReference type="PANTHER" id="PTHR32322">
    <property type="entry name" value="INNER MEMBRANE TRANSPORTER"/>
    <property type="match status" value="1"/>
</dbReference>
<feature type="transmembrane region" description="Helical" evidence="7">
    <location>
        <begin position="96"/>
        <end position="115"/>
    </location>
</feature>
<feature type="transmembrane region" description="Helical" evidence="7">
    <location>
        <begin position="66"/>
        <end position="84"/>
    </location>
</feature>
<accession>A0ABW4KCG2</accession>
<evidence type="ECO:0000256" key="6">
    <source>
        <dbReference type="ARBA" id="ARBA00023136"/>
    </source>
</evidence>
<dbReference type="InterPro" id="IPR000620">
    <property type="entry name" value="EamA_dom"/>
</dbReference>
<dbReference type="PANTHER" id="PTHR32322:SF18">
    <property type="entry name" value="S-ADENOSYLMETHIONINE_S-ADENOSYLHOMOCYSTEINE TRANSPORTER"/>
    <property type="match status" value="1"/>
</dbReference>
<comment type="similarity">
    <text evidence="2">Belongs to the EamA transporter family.</text>
</comment>
<evidence type="ECO:0000256" key="3">
    <source>
        <dbReference type="ARBA" id="ARBA00022475"/>
    </source>
</evidence>
<dbReference type="Proteomes" id="UP001597301">
    <property type="component" value="Unassembled WGS sequence"/>
</dbReference>
<dbReference type="InterPro" id="IPR037185">
    <property type="entry name" value="EmrE-like"/>
</dbReference>
<feature type="transmembrane region" description="Helical" evidence="7">
    <location>
        <begin position="271"/>
        <end position="291"/>
    </location>
</feature>
<feature type="transmembrane region" description="Helical" evidence="7">
    <location>
        <begin position="212"/>
        <end position="234"/>
    </location>
</feature>
<evidence type="ECO:0000256" key="2">
    <source>
        <dbReference type="ARBA" id="ARBA00007362"/>
    </source>
</evidence>
<evidence type="ECO:0000259" key="8">
    <source>
        <dbReference type="Pfam" id="PF00892"/>
    </source>
</evidence>
<feature type="domain" description="EamA" evidence="8">
    <location>
        <begin position="150"/>
        <end position="286"/>
    </location>
</feature>
<keyword evidence="3" id="KW-1003">Cell membrane</keyword>
<feature type="transmembrane region" description="Helical" evidence="7">
    <location>
        <begin position="180"/>
        <end position="200"/>
    </location>
</feature>
<sequence>MKNWHLYFLIIMVMVIWGFNVTAIKIIVSHFEPVTITALRIFIAFLTLSPMLFYRRELKTLSKKDVLFIGLVAVFGVLGHHYFVSVGLSMTSAANGGLILGSVPIVTTVAAVIFLGDRLTFYRVLGLVFGFSGVALIILMQPGASFSFSMGDIFIFLAVLTQAASFILINKVSNRAGTQIVTGFSLMMGSVMLFGLSLVIEPTGLSSLKTGTLTAWLVFFASGMIATAFGHLVYNHAIQRIGAGQASLFLNLSPFFSLVGASLFLGEKIYAFQWAGFIFIVIGVVLGTGFIEHRQHVKMVSHRPED</sequence>
<protein>
    <submittedName>
        <fullName evidence="9">DMT family transporter</fullName>
    </submittedName>
</protein>
<proteinExistence type="inferred from homology"/>
<comment type="subcellular location">
    <subcellularLocation>
        <location evidence="1">Cell membrane</location>
        <topology evidence="1">Multi-pass membrane protein</topology>
    </subcellularLocation>
</comment>
<gene>
    <name evidence="9" type="ORF">ACFSCZ_02870</name>
</gene>
<evidence type="ECO:0000313" key="9">
    <source>
        <dbReference type="EMBL" id="MFD1705690.1"/>
    </source>
</evidence>
<organism evidence="9 10">
    <name type="scientific">Siminovitchia sediminis</name>
    <dbReference type="NCBI Taxonomy" id="1274353"/>
    <lineage>
        <taxon>Bacteria</taxon>
        <taxon>Bacillati</taxon>
        <taxon>Bacillota</taxon>
        <taxon>Bacilli</taxon>
        <taxon>Bacillales</taxon>
        <taxon>Bacillaceae</taxon>
        <taxon>Siminovitchia</taxon>
    </lineage>
</organism>
<keyword evidence="5 7" id="KW-1133">Transmembrane helix</keyword>
<dbReference type="Gene3D" id="1.10.3730.20">
    <property type="match status" value="1"/>
</dbReference>
<keyword evidence="4 7" id="KW-0812">Transmembrane</keyword>
<keyword evidence="10" id="KW-1185">Reference proteome</keyword>
<dbReference type="EMBL" id="JBHUEO010000005">
    <property type="protein sequence ID" value="MFD1705690.1"/>
    <property type="molecule type" value="Genomic_DNA"/>
</dbReference>
<evidence type="ECO:0000256" key="1">
    <source>
        <dbReference type="ARBA" id="ARBA00004651"/>
    </source>
</evidence>
<feature type="transmembrane region" description="Helical" evidence="7">
    <location>
        <begin position="122"/>
        <end position="140"/>
    </location>
</feature>
<evidence type="ECO:0000313" key="10">
    <source>
        <dbReference type="Proteomes" id="UP001597301"/>
    </source>
</evidence>
<dbReference type="RefSeq" id="WP_380772238.1">
    <property type="nucleotide sequence ID" value="NZ_JBHUEO010000005.1"/>
</dbReference>
<dbReference type="SUPFAM" id="SSF103481">
    <property type="entry name" value="Multidrug resistance efflux transporter EmrE"/>
    <property type="match status" value="2"/>
</dbReference>
<feature type="transmembrane region" description="Helical" evidence="7">
    <location>
        <begin position="246"/>
        <end position="265"/>
    </location>
</feature>
<evidence type="ECO:0000256" key="4">
    <source>
        <dbReference type="ARBA" id="ARBA00022692"/>
    </source>
</evidence>
<feature type="transmembrane region" description="Helical" evidence="7">
    <location>
        <begin position="34"/>
        <end position="54"/>
    </location>
</feature>
<dbReference type="Pfam" id="PF00892">
    <property type="entry name" value="EamA"/>
    <property type="match status" value="2"/>
</dbReference>
<reference evidence="10" key="1">
    <citation type="journal article" date="2019" name="Int. J. Syst. Evol. Microbiol.">
        <title>The Global Catalogue of Microorganisms (GCM) 10K type strain sequencing project: providing services to taxonomists for standard genome sequencing and annotation.</title>
        <authorList>
            <consortium name="The Broad Institute Genomics Platform"/>
            <consortium name="The Broad Institute Genome Sequencing Center for Infectious Disease"/>
            <person name="Wu L."/>
            <person name="Ma J."/>
        </authorList>
    </citation>
    <scope>NUCLEOTIDE SEQUENCE [LARGE SCALE GENOMIC DNA]</scope>
    <source>
        <strain evidence="10">CGMCC 1.12295</strain>
    </source>
</reference>
<keyword evidence="6 7" id="KW-0472">Membrane</keyword>